<feature type="region of interest" description="Disordered" evidence="2">
    <location>
        <begin position="1444"/>
        <end position="1467"/>
    </location>
</feature>
<sequence length="2391" mass="263122">MGWKQTFQKKMKAAGMENDIPAASRTNRNADSGGWQDKFRSKMEAAGMGGDIIRTGGRTAADVAPSTYKPDTSMLVTPSVPAGNTTSAAGKYNVGQGLAKAGQMGLTQIAKVGSSAGAWIENLLGDFAREGSNGYWDPDTSNWLFNRWNRAIDAEAQGVQQRYAENTARGGKAAQVFEDLGAATVAAVPQAIAAPLTGGGNTAGPGGGAGQKAIAALLTGGASTAAQAGALAENAAASSGLVNTISRSMRAMAKDPNFQLSFAQVFGPGYEQAKADGADDFRASVYAIGNGLMNAAVEVGGGIQTLPRELQNGGSAWKTWVDAMLDEGKEEVVQGVIERATQNAVYGRDNPLVGIGNGAIFDPAAAAEEFAGGAVVGGILGGGQMGVNTLANRAAYNAARAQYDRDVRQNTAPEMDGRTAEAVEAVTRGETITGNQAAAIARDPVAVETLEASTGVKLDTEKPISQLKREIIALASRETAQEQTQRTTAIPRTQKRTQKAVGGFMEAGQRAYQQVRETSGSDAEVYAGFSAIYNAGLNGVEADKAKGKYAAMLTPEQRYTAYNAGLEDARVQVARENADVASVTTTAGAGLADNAYSRYIIAKDKGAASTLNTIGKKLGVRIEFVDSIMDGQANGQYIREKNLIQIAADSTNPIYEVAGHEVTHRMQDLSPDEYRAFRQAAIEYRMRENGADTETEVVQRYMEAAERAGVTLTQDEVMDEIAADFAGRMIEDTDLFAQFAKDNRTAAQKLLDELKEFIAKVKAMFTGKARDNAAMNAYGKTFGELEDIAQKWQAAFDAAAAQAEKAKTAAGEGDGVKYQIKQFPNGMKYVQADRQVLFGNDPKAWSEQLENYINGKIRNHEDVRLIAEDGDVLLLTSKSAGKLSSIYDNNGRTMDEKAFERKENAAAHIDELIKVSERGGKTVLDFGGRHGDMAKDGWNYRTAYFMDFDGKYYRTRISVALGKDGSIVYNIGEMQERSTPQINGSSGNSGAQRGNASGISILTDGENVKPKFSLKAYSEAEKKDHVKSAKEFFGKTYSWNETGYITTDGTKLDFSGRHDGGPGGYRTVDHRDIRDALGLDYGGEDYSGAMVQFMSEGNIRISPESGGINLSVMPTKAQLDTLADFISKNRGEVILDLDDTNGNTVSSTEYPKGTHSSKVINDIRAYFENGTVPQVSELSQFRYQLRSTADIEQEVRDLKRERTVLSSRNRALEQRVQELKGEMRISKEPSVVLRDVKNLGRETIRKYGSDVEYGDIQADMEALGKAVMKRDVSMADLMPYARNAATAIVDNTTELTEHGAELLEIKDYLKRQKILFNGEMDHYNEFRKRYMGTLKLNKSEGLPVDTMYEEMTEMFGEGYFPSDVYTEADKLQQIADVLDSMDSIYENPFDSYRDAAIQEIANDIIDGMISDQVRQKKTFADRRELEKQEAVGRVREMLTKEREKRRDMVKRMRREYSEKTQKGREKRYAAEMRAKIARHTGPLSEKLLRPTDKKHIPEELRVVVADLLRNINLESAYNYDENGRLRKNAGGDPTRRTQEAVKLKKAYEDIIAREANMVVDPDLLDSGGLLDSLAALGGKRIADMNVTELETVWNAVRAIEATLTSYDRTLANQKYARTSEWADSLMMGSMSRRRRNRKISLDMADPYTFFSAYGDGGMQVYRTLRSAQDREHVMLTELREAAKKFLDADVYKNRFERHTFTTSRGVELTLTNEQIMNLYNLAKRGEQAMNHLMVGGIVQPEIKRDGKLKAIPRGTENILLTLEDVRAITSVLTPEQIKVADGLQKLASTKLAEWGNEASMAVYGYRKFMEAHYWPIKTAKEATASSVEKGPDIAREIKNMGSAKALTPNASNALDIGGVYDVFAQNASDMIKYATLLAPMEDINRLYNYRYRDSMGNLTGKNVRQVLSGVYGDAAQSYWRNLMRDVQNGMVKNASATTRAVERIVGNTKGAAVGANLRVVIQQPTAYFRAAVVLDPENMAKGLGNGVTKGNGWDKARKWAPIAGIKDTSGFDQGSRYTIAREVYGTDGSFMEWLSDKSMSLAGKADAVTWGKIWNACEWQVAAETNLEVGSDAYYQQVAEVFTDVIDQTQVVDGIMQRTQIMRDSDALTRQATSFMGEPLKSLNILMRSYDAWVYETNPQKRSKALKQLKRAVGALLVTDVVNALAQSIVDGLRDDDKDKKYWERVLEAFTGITGEEKDFGETVKNITLQGNVKGNITLVGRIPYAKDIISILQGYTVDRMDAGAVDDIVRATKSMISSANGQGKKTAAYNVKQFLTVVSKIFGVSVANLGRDTWAIARSIASETGNVRLMFEMEKAIYRMDKSAGNKKRWCELLYRAQKERDTETARLIYREMLAHGYEETDVRQGVEAIMKQEQGVNSVKELRNRWMAP</sequence>
<feature type="region of interest" description="Disordered" evidence="2">
    <location>
        <begin position="1"/>
        <end position="35"/>
    </location>
</feature>
<feature type="region of interest" description="Disordered" evidence="2">
    <location>
        <begin position="478"/>
        <end position="497"/>
    </location>
</feature>
<evidence type="ECO:0000256" key="2">
    <source>
        <dbReference type="SAM" id="MobiDB-lite"/>
    </source>
</evidence>
<reference evidence="3" key="1">
    <citation type="journal article" date="2021" name="Proc. Natl. Acad. Sci. U.S.A.">
        <title>A Catalog of Tens of Thousands of Viruses from Human Metagenomes Reveals Hidden Associations with Chronic Diseases.</title>
        <authorList>
            <person name="Tisza M.J."/>
            <person name="Buck C.B."/>
        </authorList>
    </citation>
    <scope>NUCLEOTIDE SEQUENCE</scope>
    <source>
        <strain evidence="3">Ct5O42</strain>
    </source>
</reference>
<protein>
    <submittedName>
        <fullName evidence="3">Uncharacterized protein</fullName>
    </submittedName>
</protein>
<name>A0A8D9PDP9_9CAUD</name>
<feature type="compositionally biased region" description="Low complexity" evidence="2">
    <location>
        <begin position="478"/>
        <end position="489"/>
    </location>
</feature>
<evidence type="ECO:0000256" key="1">
    <source>
        <dbReference type="SAM" id="Coils"/>
    </source>
</evidence>
<proteinExistence type="predicted"/>
<dbReference type="EMBL" id="BK014723">
    <property type="protein sequence ID" value="DAD55384.1"/>
    <property type="molecule type" value="Genomic_DNA"/>
</dbReference>
<organism evidence="3">
    <name type="scientific">Podoviridae sp. ct5O42</name>
    <dbReference type="NCBI Taxonomy" id="2826084"/>
    <lineage>
        <taxon>Viruses</taxon>
        <taxon>Duplodnaviria</taxon>
        <taxon>Heunggongvirae</taxon>
        <taxon>Uroviricota</taxon>
        <taxon>Caudoviricetes</taxon>
    </lineage>
</organism>
<accession>A0A8D9PDP9</accession>
<evidence type="ECO:0000313" key="3">
    <source>
        <dbReference type="EMBL" id="DAD55384.1"/>
    </source>
</evidence>
<feature type="coiled-coil region" evidence="1">
    <location>
        <begin position="1188"/>
        <end position="1222"/>
    </location>
</feature>
<keyword evidence="1" id="KW-0175">Coiled coil</keyword>